<keyword evidence="1" id="KW-1133">Transmembrane helix</keyword>
<keyword evidence="1" id="KW-0472">Membrane</keyword>
<evidence type="ECO:0000256" key="1">
    <source>
        <dbReference type="SAM" id="Phobius"/>
    </source>
</evidence>
<dbReference type="RefSeq" id="WP_369191691.1">
    <property type="nucleotide sequence ID" value="NZ_CP163431.1"/>
</dbReference>
<dbReference type="EMBL" id="CP163431">
    <property type="protein sequence ID" value="XDQ06832.1"/>
    <property type="molecule type" value="Genomic_DNA"/>
</dbReference>
<feature type="transmembrane region" description="Helical" evidence="1">
    <location>
        <begin position="38"/>
        <end position="58"/>
    </location>
</feature>
<evidence type="ECO:0000313" key="2">
    <source>
        <dbReference type="EMBL" id="XDQ06832.1"/>
    </source>
</evidence>
<keyword evidence="1" id="KW-0812">Transmembrane</keyword>
<proteinExistence type="predicted"/>
<feature type="transmembrane region" description="Helical" evidence="1">
    <location>
        <begin position="65"/>
        <end position="85"/>
    </location>
</feature>
<sequence>MTTTTSWNWPSRVLTTAGLALIPWIFALAWVAGEHPVAWIGLDAMEATGLIGTGLLLARRDPRRIAVAPATAVLLTVDAWFDVLTADPGTVLTAILMATCLELPLAALCTAVAWDALRALPRQVRN</sequence>
<evidence type="ECO:0008006" key="3">
    <source>
        <dbReference type="Google" id="ProtNLM"/>
    </source>
</evidence>
<accession>A0AB39MLC5</accession>
<feature type="transmembrane region" description="Helical" evidence="1">
    <location>
        <begin position="12"/>
        <end position="32"/>
    </location>
</feature>
<gene>
    <name evidence="2" type="ORF">AB5J58_44570</name>
</gene>
<name>A0AB39MLC5_9ACTN</name>
<feature type="transmembrane region" description="Helical" evidence="1">
    <location>
        <begin position="91"/>
        <end position="117"/>
    </location>
</feature>
<organism evidence="2">
    <name type="scientific">Streptomyces sp. R08</name>
    <dbReference type="NCBI Taxonomy" id="3238624"/>
    <lineage>
        <taxon>Bacteria</taxon>
        <taxon>Bacillati</taxon>
        <taxon>Actinomycetota</taxon>
        <taxon>Actinomycetes</taxon>
        <taxon>Kitasatosporales</taxon>
        <taxon>Streptomycetaceae</taxon>
        <taxon>Streptomyces</taxon>
    </lineage>
</organism>
<dbReference type="AlphaFoldDB" id="A0AB39MLC5"/>
<protein>
    <recommendedName>
        <fullName evidence="3">Integral membrane protein</fullName>
    </recommendedName>
</protein>
<reference evidence="2" key="1">
    <citation type="submission" date="2024-07" db="EMBL/GenBank/DDBJ databases">
        <authorList>
            <person name="Yu S.T."/>
        </authorList>
    </citation>
    <scope>NUCLEOTIDE SEQUENCE</scope>
    <source>
        <strain evidence="2">R08</strain>
    </source>
</reference>